<sequence>MSAHDYIEKLEFKLDDQLKNEHNISKQNYNKFIAKLNVK</sequence>
<dbReference type="AlphaFoldDB" id="A0A821YNR9"/>
<protein>
    <submittedName>
        <fullName evidence="1">Uncharacterized protein</fullName>
    </submittedName>
</protein>
<keyword evidence="2" id="KW-1185">Reference proteome</keyword>
<evidence type="ECO:0000313" key="1">
    <source>
        <dbReference type="EMBL" id="CAF4965575.1"/>
    </source>
</evidence>
<dbReference type="Proteomes" id="UP000663873">
    <property type="component" value="Unassembled WGS sequence"/>
</dbReference>
<proteinExistence type="predicted"/>
<comment type="caution">
    <text evidence="1">The sequence shown here is derived from an EMBL/GenBank/DDBJ whole genome shotgun (WGS) entry which is preliminary data.</text>
</comment>
<reference evidence="1" key="1">
    <citation type="submission" date="2021-02" db="EMBL/GenBank/DDBJ databases">
        <authorList>
            <person name="Nowell W R."/>
        </authorList>
    </citation>
    <scope>NUCLEOTIDE SEQUENCE</scope>
</reference>
<evidence type="ECO:0000313" key="2">
    <source>
        <dbReference type="Proteomes" id="UP000663873"/>
    </source>
</evidence>
<name>A0A821YNR9_9BILA</name>
<accession>A0A821YNR9</accession>
<organism evidence="1 2">
    <name type="scientific">Rotaria socialis</name>
    <dbReference type="NCBI Taxonomy" id="392032"/>
    <lineage>
        <taxon>Eukaryota</taxon>
        <taxon>Metazoa</taxon>
        <taxon>Spiralia</taxon>
        <taxon>Gnathifera</taxon>
        <taxon>Rotifera</taxon>
        <taxon>Eurotatoria</taxon>
        <taxon>Bdelloidea</taxon>
        <taxon>Philodinida</taxon>
        <taxon>Philodinidae</taxon>
        <taxon>Rotaria</taxon>
    </lineage>
</organism>
<dbReference type="EMBL" id="CAJOBP010097149">
    <property type="protein sequence ID" value="CAF4965575.1"/>
    <property type="molecule type" value="Genomic_DNA"/>
</dbReference>
<gene>
    <name evidence="1" type="ORF">UJA718_LOCUS48474</name>
</gene>
<feature type="non-terminal residue" evidence="1">
    <location>
        <position position="39"/>
    </location>
</feature>